<dbReference type="RefSeq" id="WP_044647571.1">
    <property type="nucleotide sequence ID" value="NZ_JTHP01000041.1"/>
</dbReference>
<feature type="compositionally biased region" description="Polar residues" evidence="2">
    <location>
        <begin position="308"/>
        <end position="319"/>
    </location>
</feature>
<dbReference type="OrthoDB" id="9806267at2"/>
<dbReference type="InterPro" id="IPR021731">
    <property type="entry name" value="AMIN_dom"/>
</dbReference>
<dbReference type="Proteomes" id="UP000032534">
    <property type="component" value="Unassembled WGS sequence"/>
</dbReference>
<feature type="signal peptide" evidence="3">
    <location>
        <begin position="1"/>
        <end position="23"/>
    </location>
</feature>
<reference evidence="5 6" key="1">
    <citation type="submission" date="2014-11" db="EMBL/GenBank/DDBJ databases">
        <title>Draft Genome Sequences of Paenibacillus polymyxa NRRL B-30509 and Paenibacillus terrae NRRL B-30644, Strains from a Poultry Environment that Produce Tridecaptin A and Paenicidins.</title>
        <authorList>
            <person name="van Belkum M.J."/>
            <person name="Lohans C.T."/>
            <person name="Vederas J.C."/>
        </authorList>
    </citation>
    <scope>NUCLEOTIDE SEQUENCE [LARGE SCALE GENOMIC DNA]</scope>
    <source>
        <strain evidence="5 6">NRRL B-30644</strain>
    </source>
</reference>
<evidence type="ECO:0000313" key="6">
    <source>
        <dbReference type="Proteomes" id="UP000032534"/>
    </source>
</evidence>
<comment type="caution">
    <text evidence="5">The sequence shown here is derived from an EMBL/GenBank/DDBJ whole genome shotgun (WGS) entry which is preliminary data.</text>
</comment>
<dbReference type="CDD" id="cd02696">
    <property type="entry name" value="MurNAc-LAA"/>
    <property type="match status" value="1"/>
</dbReference>
<dbReference type="Pfam" id="PF11741">
    <property type="entry name" value="AMIN"/>
    <property type="match status" value="1"/>
</dbReference>
<evidence type="ECO:0000259" key="4">
    <source>
        <dbReference type="SMART" id="SM00646"/>
    </source>
</evidence>
<gene>
    <name evidence="5" type="ORF">QD47_18750</name>
</gene>
<sequence>MKKFGFLLLLFVFMWAVPGYGHAASSGTQIYLDDQQLSVPSGAKAQVIGGSTMVPLRVISENLGYDVTWKQQVRTITIEKDSTSIRMIIGSKTATVNGSDISLDASPLLRSNYALVPLRFIGEQMGLDVKWDSSSKSVKLYTRSSGSGNGEFTPPKSGNSSTDTGSVTLPTNNASSGVMQVQGISFSQNRLTITTTGAVKPKAFTMTAPDRVVVDLPATAFADNFGAQQKLDSSQNGSLDIQDEADVSGIRYALFQKEPSTVRVVIDLKHAMNYTAYNDGSNRVIVDLASKDSVNTTPDATLPDGSQPDDTQTSPVNSNGKKVVVIDAGHGAKDSGAVGISRKNYEKTFNLAMALKAESILKQNPNLEVVLTRSDDTFLELKQRVKVAENLNANVFVSIHANSSGSSASNGTETYYQRSASKAFADVMHKYFAPATGLTDRGIRYGNFHVIRETTMPAVLLEVGYLSNAKEEATLFDEDFQNRVAQGIADGITEYLGVK</sequence>
<dbReference type="Gene3D" id="3.40.630.40">
    <property type="entry name" value="Zn-dependent exopeptidases"/>
    <property type="match status" value="1"/>
</dbReference>
<dbReference type="InterPro" id="IPR050695">
    <property type="entry name" value="N-acetylmuramoyl_amidase_3"/>
</dbReference>
<dbReference type="EMBL" id="JTHP01000041">
    <property type="protein sequence ID" value="KJD44133.1"/>
    <property type="molecule type" value="Genomic_DNA"/>
</dbReference>
<feature type="domain" description="MurNAc-LAA" evidence="4">
    <location>
        <begin position="385"/>
        <end position="493"/>
    </location>
</feature>
<dbReference type="Gene3D" id="2.60.40.3500">
    <property type="match status" value="1"/>
</dbReference>
<proteinExistence type="predicted"/>
<dbReference type="GO" id="GO:0030288">
    <property type="term" value="C:outer membrane-bounded periplasmic space"/>
    <property type="evidence" value="ECO:0007669"/>
    <property type="project" value="TreeGrafter"/>
</dbReference>
<protein>
    <submittedName>
        <fullName evidence="5">N-acetylmuramoyl-L-alanine amidase</fullName>
    </submittedName>
</protein>
<dbReference type="Gene3D" id="3.30.457.10">
    <property type="entry name" value="Copper amine oxidase-like, N-terminal domain"/>
    <property type="match status" value="1"/>
</dbReference>
<dbReference type="PATRIC" id="fig|159743.3.peg.4169"/>
<evidence type="ECO:0000313" key="5">
    <source>
        <dbReference type="EMBL" id="KJD44133.1"/>
    </source>
</evidence>
<keyword evidence="1" id="KW-0378">Hydrolase</keyword>
<dbReference type="SUPFAM" id="SSF55383">
    <property type="entry name" value="Copper amine oxidase, domain N"/>
    <property type="match status" value="1"/>
</dbReference>
<keyword evidence="3" id="KW-0732">Signal</keyword>
<dbReference type="GO" id="GO:0009253">
    <property type="term" value="P:peptidoglycan catabolic process"/>
    <property type="evidence" value="ECO:0007669"/>
    <property type="project" value="InterPro"/>
</dbReference>
<dbReference type="SMART" id="SM00646">
    <property type="entry name" value="Ami_3"/>
    <property type="match status" value="1"/>
</dbReference>
<feature type="compositionally biased region" description="Polar residues" evidence="2">
    <location>
        <begin position="156"/>
        <end position="171"/>
    </location>
</feature>
<evidence type="ECO:0000256" key="3">
    <source>
        <dbReference type="SAM" id="SignalP"/>
    </source>
</evidence>
<dbReference type="AlphaFoldDB" id="A0A0D7WZI3"/>
<dbReference type="InterPro" id="IPR012854">
    <property type="entry name" value="Cu_amine_oxidase-like_N"/>
</dbReference>
<feature type="region of interest" description="Disordered" evidence="2">
    <location>
        <begin position="140"/>
        <end position="171"/>
    </location>
</feature>
<name>A0A0D7WZI3_9BACL</name>
<evidence type="ECO:0000256" key="1">
    <source>
        <dbReference type="ARBA" id="ARBA00022801"/>
    </source>
</evidence>
<organism evidence="5 6">
    <name type="scientific">Paenibacillus terrae</name>
    <dbReference type="NCBI Taxonomy" id="159743"/>
    <lineage>
        <taxon>Bacteria</taxon>
        <taxon>Bacillati</taxon>
        <taxon>Bacillota</taxon>
        <taxon>Bacilli</taxon>
        <taxon>Bacillales</taxon>
        <taxon>Paenibacillaceae</taxon>
        <taxon>Paenibacillus</taxon>
    </lineage>
</organism>
<dbReference type="InterPro" id="IPR002508">
    <property type="entry name" value="MurNAc-LAA_cat"/>
</dbReference>
<dbReference type="Pfam" id="PF07833">
    <property type="entry name" value="Cu_amine_oxidN1"/>
    <property type="match status" value="1"/>
</dbReference>
<keyword evidence="6" id="KW-1185">Reference proteome</keyword>
<dbReference type="SUPFAM" id="SSF53187">
    <property type="entry name" value="Zn-dependent exopeptidases"/>
    <property type="match status" value="1"/>
</dbReference>
<feature type="region of interest" description="Disordered" evidence="2">
    <location>
        <begin position="296"/>
        <end position="319"/>
    </location>
</feature>
<accession>A0A0D7WZI3</accession>
<evidence type="ECO:0000256" key="2">
    <source>
        <dbReference type="SAM" id="MobiDB-lite"/>
    </source>
</evidence>
<dbReference type="PANTHER" id="PTHR30404">
    <property type="entry name" value="N-ACETYLMURAMOYL-L-ALANINE AMIDASE"/>
    <property type="match status" value="1"/>
</dbReference>
<dbReference type="Pfam" id="PF01520">
    <property type="entry name" value="Amidase_3"/>
    <property type="match status" value="1"/>
</dbReference>
<dbReference type="InterPro" id="IPR036582">
    <property type="entry name" value="Mao_N_sf"/>
</dbReference>
<feature type="chain" id="PRO_5002325879" evidence="3">
    <location>
        <begin position="24"/>
        <end position="499"/>
    </location>
</feature>
<dbReference type="GO" id="GO:0008745">
    <property type="term" value="F:N-acetylmuramoyl-L-alanine amidase activity"/>
    <property type="evidence" value="ECO:0007669"/>
    <property type="project" value="InterPro"/>
</dbReference>
<dbReference type="PANTHER" id="PTHR30404:SF0">
    <property type="entry name" value="N-ACETYLMURAMOYL-L-ALANINE AMIDASE AMIC"/>
    <property type="match status" value="1"/>
</dbReference>